<reference evidence="2" key="1">
    <citation type="journal article" date="2019" name="Int. J. Syst. Evol. Microbiol.">
        <title>The Global Catalogue of Microorganisms (GCM) 10K type strain sequencing project: providing services to taxonomists for standard genome sequencing and annotation.</title>
        <authorList>
            <consortium name="The Broad Institute Genomics Platform"/>
            <consortium name="The Broad Institute Genome Sequencing Center for Infectious Disease"/>
            <person name="Wu L."/>
            <person name="Ma J."/>
        </authorList>
    </citation>
    <scope>NUCLEOTIDE SEQUENCE [LARGE SCALE GENOMIC DNA]</scope>
    <source>
        <strain evidence="2">CGMCC 1.12478</strain>
    </source>
</reference>
<gene>
    <name evidence="1" type="ORF">GCM10011363_42310</name>
</gene>
<dbReference type="EMBL" id="BMFC01000020">
    <property type="protein sequence ID" value="GGC21225.1"/>
    <property type="molecule type" value="Genomic_DNA"/>
</dbReference>
<name>A0ABQ1LBB4_9RHOB</name>
<proteinExistence type="predicted"/>
<keyword evidence="2" id="KW-1185">Reference proteome</keyword>
<accession>A0ABQ1LBB4</accession>
<dbReference type="Proteomes" id="UP000645462">
    <property type="component" value="Unassembled WGS sequence"/>
</dbReference>
<organism evidence="1 2">
    <name type="scientific">Marivita lacus</name>
    <dbReference type="NCBI Taxonomy" id="1323742"/>
    <lineage>
        <taxon>Bacteria</taxon>
        <taxon>Pseudomonadati</taxon>
        <taxon>Pseudomonadota</taxon>
        <taxon>Alphaproteobacteria</taxon>
        <taxon>Rhodobacterales</taxon>
        <taxon>Roseobacteraceae</taxon>
        <taxon>Marivita</taxon>
    </lineage>
</organism>
<evidence type="ECO:0000313" key="2">
    <source>
        <dbReference type="Proteomes" id="UP000645462"/>
    </source>
</evidence>
<sequence>MGDALQDFTAAPSGPGSGVALTKFSACLERDNGMQRGDYIIARYEAFHKEARASYERAADGPQKVAASLEFRLADAAERSGNEVDWLLATYRGIRALE</sequence>
<protein>
    <submittedName>
        <fullName evidence="1">Uncharacterized protein</fullName>
    </submittedName>
</protein>
<evidence type="ECO:0000313" key="1">
    <source>
        <dbReference type="EMBL" id="GGC21225.1"/>
    </source>
</evidence>
<comment type="caution">
    <text evidence="1">The sequence shown here is derived from an EMBL/GenBank/DDBJ whole genome shotgun (WGS) entry which is preliminary data.</text>
</comment>